<reference evidence="5" key="1">
    <citation type="submission" date="2021-02" db="EMBL/GenBank/DDBJ databases">
        <authorList>
            <person name="Nowell W R."/>
        </authorList>
    </citation>
    <scope>NUCLEOTIDE SEQUENCE</scope>
</reference>
<accession>A0A815JJH1</accession>
<feature type="repeat" description="ANK" evidence="3">
    <location>
        <begin position="198"/>
        <end position="230"/>
    </location>
</feature>
<dbReference type="Proteomes" id="UP000663824">
    <property type="component" value="Unassembled WGS sequence"/>
</dbReference>
<sequence>MALSNNKDYSTINENFILFKACEQGDLQTLENSLNSLSSSDIKLIRDEQQATLVHYAARYGHLSILEYLVNNKNLDISQLRTEHGATCAHDAAVCDQVETLNYIFHYHQLNNHNRPDSFQKLRWTVRDEQGNTPLHLAAAYGSMRTLRYLIERESADPHIRSYNGFQPIHYAASSGHISCVKLLLSIAPDTVNEQTNTLLTPIYLACQYGSNDTIKILSSCGANFNLRDENGLNCLHAACQSSHLHVVQWLVDTQNANIDDVDYMNNTPLHYAAAVGNEAILTYLLEKNAQIIASSNGNTPLHVAAENGHQAACAILIERGSCSVTLRNSSQLTPVDLANQYGFPELANELRLRKTSLPYYENSSPVSSKIQLENATIIRLVVKKRNVERFDAANQVDENELTTNTTNEMNSSAMDGSFSSKKLTNERFDLSELRARVEKHEASRISTMTSGDIVSNVLMHSMDSLNQQNKSRRRAKVASERYAPWLKTGNMTPEAFEQEIQKIGSNLRKVRRDSLLKTEETDSNFDVERSRQSRSLGRPVIVPTRTEELSLISDGEYSNNQNNRTSKRLESERSPSVVPVTKSHQFTASSSTMNSHYGKPDWQRALVERRRTGAAE</sequence>
<dbReference type="Proteomes" id="UP000681967">
    <property type="component" value="Unassembled WGS sequence"/>
</dbReference>
<evidence type="ECO:0000313" key="7">
    <source>
        <dbReference type="EMBL" id="CAF2116947.1"/>
    </source>
</evidence>
<dbReference type="PRINTS" id="PR01415">
    <property type="entry name" value="ANKYRIN"/>
</dbReference>
<dbReference type="PANTHER" id="PTHR24198">
    <property type="entry name" value="ANKYRIN REPEAT AND PROTEIN KINASE DOMAIN-CONTAINING PROTEIN"/>
    <property type="match status" value="1"/>
</dbReference>
<feature type="compositionally biased region" description="Basic and acidic residues" evidence="4">
    <location>
        <begin position="521"/>
        <end position="532"/>
    </location>
</feature>
<dbReference type="Proteomes" id="UP000663855">
    <property type="component" value="Unassembled WGS sequence"/>
</dbReference>
<feature type="repeat" description="ANK" evidence="3">
    <location>
        <begin position="130"/>
        <end position="153"/>
    </location>
</feature>
<keyword evidence="2 3" id="KW-0040">ANK repeat</keyword>
<dbReference type="OrthoDB" id="10261302at2759"/>
<dbReference type="InterPro" id="IPR036770">
    <property type="entry name" value="Ankyrin_rpt-contain_sf"/>
</dbReference>
<dbReference type="EMBL" id="CAJNOW010003375">
    <property type="protein sequence ID" value="CAF1380445.1"/>
    <property type="molecule type" value="Genomic_DNA"/>
</dbReference>
<dbReference type="SUPFAM" id="SSF48403">
    <property type="entry name" value="Ankyrin repeat"/>
    <property type="match status" value="2"/>
</dbReference>
<dbReference type="AlphaFoldDB" id="A0A815JJH1"/>
<dbReference type="PROSITE" id="PS50297">
    <property type="entry name" value="ANK_REP_REGION"/>
    <property type="match status" value="5"/>
</dbReference>
<dbReference type="Pfam" id="PF00023">
    <property type="entry name" value="Ank"/>
    <property type="match status" value="1"/>
</dbReference>
<evidence type="ECO:0000256" key="4">
    <source>
        <dbReference type="SAM" id="MobiDB-lite"/>
    </source>
</evidence>
<dbReference type="PROSITE" id="PS50088">
    <property type="entry name" value="ANK_REPEAT"/>
    <property type="match status" value="5"/>
</dbReference>
<dbReference type="InterPro" id="IPR002110">
    <property type="entry name" value="Ankyrin_rpt"/>
</dbReference>
<evidence type="ECO:0000313" key="9">
    <source>
        <dbReference type="EMBL" id="CAF3809091.1"/>
    </source>
</evidence>
<evidence type="ECO:0000313" key="5">
    <source>
        <dbReference type="EMBL" id="CAF1380445.1"/>
    </source>
</evidence>
<evidence type="ECO:0000313" key="10">
    <source>
        <dbReference type="Proteomes" id="UP000663834"/>
    </source>
</evidence>
<organism evidence="5 10">
    <name type="scientific">Rotaria magnacalcarata</name>
    <dbReference type="NCBI Taxonomy" id="392030"/>
    <lineage>
        <taxon>Eukaryota</taxon>
        <taxon>Metazoa</taxon>
        <taxon>Spiralia</taxon>
        <taxon>Gnathifera</taxon>
        <taxon>Rotifera</taxon>
        <taxon>Eurotatoria</taxon>
        <taxon>Bdelloidea</taxon>
        <taxon>Philodinida</taxon>
        <taxon>Philodinidae</taxon>
        <taxon>Rotaria</taxon>
    </lineage>
</organism>
<feature type="repeat" description="ANK" evidence="3">
    <location>
        <begin position="297"/>
        <end position="322"/>
    </location>
</feature>
<evidence type="ECO:0000256" key="1">
    <source>
        <dbReference type="ARBA" id="ARBA00022737"/>
    </source>
</evidence>
<feature type="repeat" description="ANK" evidence="3">
    <location>
        <begin position="265"/>
        <end position="297"/>
    </location>
</feature>
<dbReference type="SMART" id="SM00248">
    <property type="entry name" value="ANK"/>
    <property type="match status" value="9"/>
</dbReference>
<keyword evidence="1" id="KW-0677">Repeat</keyword>
<name>A0A815JJH1_9BILA</name>
<dbReference type="Pfam" id="PF12796">
    <property type="entry name" value="Ank_2"/>
    <property type="match status" value="3"/>
</dbReference>
<protein>
    <submittedName>
        <fullName evidence="5">Uncharacterized protein</fullName>
    </submittedName>
</protein>
<dbReference type="PANTHER" id="PTHR24198:SF165">
    <property type="entry name" value="ANKYRIN REPEAT-CONTAINING PROTEIN-RELATED"/>
    <property type="match status" value="1"/>
</dbReference>
<dbReference type="EMBL" id="CAJNOV010016261">
    <property type="protein sequence ID" value="CAF1587558.1"/>
    <property type="molecule type" value="Genomic_DNA"/>
</dbReference>
<dbReference type="Proteomes" id="UP000681720">
    <property type="component" value="Unassembled WGS sequence"/>
</dbReference>
<dbReference type="EMBL" id="CAJNRE010013160">
    <property type="protein sequence ID" value="CAF2116947.1"/>
    <property type="molecule type" value="Genomic_DNA"/>
</dbReference>
<evidence type="ECO:0000256" key="2">
    <source>
        <dbReference type="ARBA" id="ARBA00023043"/>
    </source>
</evidence>
<dbReference type="EMBL" id="CAJOBH010000376">
    <property type="protein sequence ID" value="CAF3786641.1"/>
    <property type="molecule type" value="Genomic_DNA"/>
</dbReference>
<feature type="region of interest" description="Disordered" evidence="4">
    <location>
        <begin position="521"/>
        <end position="582"/>
    </location>
</feature>
<evidence type="ECO:0000313" key="6">
    <source>
        <dbReference type="EMBL" id="CAF1587558.1"/>
    </source>
</evidence>
<evidence type="ECO:0000313" key="8">
    <source>
        <dbReference type="EMBL" id="CAF3786641.1"/>
    </source>
</evidence>
<gene>
    <name evidence="8" type="ORF">BYL167_LOCUS2214</name>
    <name evidence="6" type="ORF">CJN711_LOCUS33669</name>
    <name evidence="9" type="ORF">GIL414_LOCUS1529</name>
    <name evidence="5" type="ORF">KQP761_LOCUS8685</name>
    <name evidence="7" type="ORF">MBJ925_LOCUS25157</name>
</gene>
<dbReference type="EMBL" id="CAJOBJ010000256">
    <property type="protein sequence ID" value="CAF3809091.1"/>
    <property type="molecule type" value="Genomic_DNA"/>
</dbReference>
<feature type="repeat" description="ANK" evidence="3">
    <location>
        <begin position="164"/>
        <end position="196"/>
    </location>
</feature>
<proteinExistence type="predicted"/>
<comment type="caution">
    <text evidence="5">The sequence shown here is derived from an EMBL/GenBank/DDBJ whole genome shotgun (WGS) entry which is preliminary data.</text>
</comment>
<dbReference type="Proteomes" id="UP000663834">
    <property type="component" value="Unassembled WGS sequence"/>
</dbReference>
<dbReference type="Gene3D" id="1.25.40.20">
    <property type="entry name" value="Ankyrin repeat-containing domain"/>
    <property type="match status" value="3"/>
</dbReference>
<evidence type="ECO:0000256" key="3">
    <source>
        <dbReference type="PROSITE-ProRule" id="PRU00023"/>
    </source>
</evidence>